<organism evidence="2 3">
    <name type="scientific">[Phormidium ambiguum] IAM M-71</name>
    <dbReference type="NCBI Taxonomy" id="454136"/>
    <lineage>
        <taxon>Bacteria</taxon>
        <taxon>Bacillati</taxon>
        <taxon>Cyanobacteriota</taxon>
        <taxon>Cyanophyceae</taxon>
        <taxon>Oscillatoriophycideae</taxon>
        <taxon>Aerosakkonematales</taxon>
        <taxon>Aerosakkonemataceae</taxon>
        <taxon>Floridanema</taxon>
    </lineage>
</organism>
<accession>A0A1U7IQU5</accession>
<sequence>MNQFQKAALVLTSVFFPLLAVEVTQAATPVAESFPVVAQRTALNLTQQGSGQLKIGNRPTRNINRASVIVRPNGTVDIGLTYADGRGTMRFGGRLVSQTRDTLVINLSNSGNADASGRVIVSYGPGNSIKSISGNGRVDGQPFSIQFRGSSQGNVGNQPINLSQAGNGLFTLQGRPNRDINRASVTVQANGNAELVFFLAGGTQMRFSGVLTSKDAQTLNIRITSSGMADASGNIRVEYGANNSINAIFGDGKLDGQDFSVQFSR</sequence>
<dbReference type="AlphaFoldDB" id="A0A1U7IQU5"/>
<dbReference type="RefSeq" id="WP_073592434.1">
    <property type="nucleotide sequence ID" value="NZ_MRCE01000004.1"/>
</dbReference>
<protein>
    <submittedName>
        <fullName evidence="2">Uncharacterized protein</fullName>
    </submittedName>
</protein>
<gene>
    <name evidence="2" type="ORF">NIES2119_05505</name>
</gene>
<proteinExistence type="predicted"/>
<feature type="chain" id="PRO_5012617571" evidence="1">
    <location>
        <begin position="27"/>
        <end position="265"/>
    </location>
</feature>
<evidence type="ECO:0000256" key="1">
    <source>
        <dbReference type="SAM" id="SignalP"/>
    </source>
</evidence>
<dbReference type="OrthoDB" id="5815858at2"/>
<reference evidence="2 3" key="1">
    <citation type="submission" date="2016-11" db="EMBL/GenBank/DDBJ databases">
        <title>Draft Genome Sequences of Nine Cyanobacterial Strains from Diverse Habitats.</title>
        <authorList>
            <person name="Zhu T."/>
            <person name="Hou S."/>
            <person name="Lu X."/>
            <person name="Hess W.R."/>
        </authorList>
    </citation>
    <scope>NUCLEOTIDE SEQUENCE [LARGE SCALE GENOMIC DNA]</scope>
    <source>
        <strain evidence="2 3">IAM M-71</strain>
    </source>
</reference>
<comment type="caution">
    <text evidence="2">The sequence shown here is derived from an EMBL/GenBank/DDBJ whole genome shotgun (WGS) entry which is preliminary data.</text>
</comment>
<keyword evidence="1" id="KW-0732">Signal</keyword>
<dbReference type="Proteomes" id="UP000185860">
    <property type="component" value="Unassembled WGS sequence"/>
</dbReference>
<evidence type="ECO:0000313" key="2">
    <source>
        <dbReference type="EMBL" id="OKH39713.1"/>
    </source>
</evidence>
<feature type="signal peptide" evidence="1">
    <location>
        <begin position="1"/>
        <end position="26"/>
    </location>
</feature>
<dbReference type="EMBL" id="MRCE01000004">
    <property type="protein sequence ID" value="OKH39713.1"/>
    <property type="molecule type" value="Genomic_DNA"/>
</dbReference>
<name>A0A1U7IQU5_9CYAN</name>
<evidence type="ECO:0000313" key="3">
    <source>
        <dbReference type="Proteomes" id="UP000185860"/>
    </source>
</evidence>
<dbReference type="STRING" id="454136.NIES2119_05505"/>